<dbReference type="InterPro" id="IPR002492">
    <property type="entry name" value="Transposase_Tc1-like"/>
</dbReference>
<dbReference type="InterPro" id="IPR036397">
    <property type="entry name" value="RNaseH_sf"/>
</dbReference>
<dbReference type="PANTHER" id="PTHR23022">
    <property type="entry name" value="TRANSPOSABLE ELEMENT-RELATED"/>
    <property type="match status" value="1"/>
</dbReference>
<dbReference type="Pfam" id="PF01498">
    <property type="entry name" value="HTH_Tnp_Tc3_2"/>
    <property type="match status" value="1"/>
</dbReference>
<dbReference type="OrthoDB" id="6421377at2759"/>
<dbReference type="InterPro" id="IPR052338">
    <property type="entry name" value="Transposase_5"/>
</dbReference>
<dbReference type="GO" id="GO:0003677">
    <property type="term" value="F:DNA binding"/>
    <property type="evidence" value="ECO:0007669"/>
    <property type="project" value="InterPro"/>
</dbReference>
<feature type="domain" description="Transposase Tc1-like" evidence="1">
    <location>
        <begin position="49"/>
        <end position="116"/>
    </location>
</feature>
<evidence type="ECO:0000313" key="3">
    <source>
        <dbReference type="Proteomes" id="UP000499080"/>
    </source>
</evidence>
<dbReference type="Gene3D" id="3.30.420.10">
    <property type="entry name" value="Ribonuclease H-like superfamily/Ribonuclease H"/>
    <property type="match status" value="1"/>
</dbReference>
<organism evidence="2 3">
    <name type="scientific">Araneus ventricosus</name>
    <name type="common">Orbweaver spider</name>
    <name type="synonym">Epeira ventricosa</name>
    <dbReference type="NCBI Taxonomy" id="182803"/>
    <lineage>
        <taxon>Eukaryota</taxon>
        <taxon>Metazoa</taxon>
        <taxon>Ecdysozoa</taxon>
        <taxon>Arthropoda</taxon>
        <taxon>Chelicerata</taxon>
        <taxon>Arachnida</taxon>
        <taxon>Araneae</taxon>
        <taxon>Araneomorphae</taxon>
        <taxon>Entelegynae</taxon>
        <taxon>Araneoidea</taxon>
        <taxon>Araneidae</taxon>
        <taxon>Araneus</taxon>
    </lineage>
</organism>
<gene>
    <name evidence="2" type="primary">tc1a_213</name>
    <name evidence="2" type="ORF">AVEN_16787_1</name>
</gene>
<reference evidence="2 3" key="1">
    <citation type="journal article" date="2019" name="Sci. Rep.">
        <title>Orb-weaving spider Araneus ventricosus genome elucidates the spidroin gene catalogue.</title>
        <authorList>
            <person name="Kono N."/>
            <person name="Nakamura H."/>
            <person name="Ohtoshi R."/>
            <person name="Moran D.A.P."/>
            <person name="Shinohara A."/>
            <person name="Yoshida Y."/>
            <person name="Fujiwara M."/>
            <person name="Mori M."/>
            <person name="Tomita M."/>
            <person name="Arakawa K."/>
        </authorList>
    </citation>
    <scope>NUCLEOTIDE SEQUENCE [LARGE SCALE GENOMIC DNA]</scope>
</reference>
<dbReference type="PANTHER" id="PTHR23022:SF135">
    <property type="entry name" value="SI:DKEY-77F5.3"/>
    <property type="match status" value="1"/>
</dbReference>
<dbReference type="AlphaFoldDB" id="A0A4Y2BPX7"/>
<keyword evidence="3" id="KW-1185">Reference proteome</keyword>
<evidence type="ECO:0000313" key="2">
    <source>
        <dbReference type="EMBL" id="GBL94260.1"/>
    </source>
</evidence>
<name>A0A4Y2BPX7_ARAVE</name>
<evidence type="ECO:0000259" key="1">
    <source>
        <dbReference type="Pfam" id="PF01498"/>
    </source>
</evidence>
<protein>
    <submittedName>
        <fullName evidence="2">Transposable element Tc1 transposase</fullName>
    </submittedName>
</protein>
<dbReference type="GO" id="GO:0006313">
    <property type="term" value="P:DNA transposition"/>
    <property type="evidence" value="ECO:0007669"/>
    <property type="project" value="InterPro"/>
</dbReference>
<proteinExistence type="predicted"/>
<sequence length="176" mass="20530">MENQFVEKEKSSSSVTLLFNIIHRFKKTNSVENKQISGCPRAFSGREERRIVRQVRINPRTGTVKLTLKCKCRFRKSVNPETVRNVLRKQKYHGRVPQRKPYISKANRKARLAFAKMCLKQPTEFWENVIFVDESKYNIFGSDGKQKVWLTSNTALHIKNLWPTVKYGGGNQLVWG</sequence>
<accession>A0A4Y2BPX7</accession>
<dbReference type="GO" id="GO:0015074">
    <property type="term" value="P:DNA integration"/>
    <property type="evidence" value="ECO:0007669"/>
    <property type="project" value="InterPro"/>
</dbReference>
<dbReference type="Proteomes" id="UP000499080">
    <property type="component" value="Unassembled WGS sequence"/>
</dbReference>
<dbReference type="EMBL" id="BGPR01000101">
    <property type="protein sequence ID" value="GBL94260.1"/>
    <property type="molecule type" value="Genomic_DNA"/>
</dbReference>
<comment type="caution">
    <text evidence="2">The sequence shown here is derived from an EMBL/GenBank/DDBJ whole genome shotgun (WGS) entry which is preliminary data.</text>
</comment>